<evidence type="ECO:0000256" key="6">
    <source>
        <dbReference type="NCBIfam" id="TIGR04448"/>
    </source>
</evidence>
<dbReference type="GO" id="GO:0006601">
    <property type="term" value="P:creatine biosynthetic process"/>
    <property type="evidence" value="ECO:0007669"/>
    <property type="project" value="UniProtKB-UniRule"/>
</dbReference>
<keyword evidence="2" id="KW-0479">Metal-binding</keyword>
<evidence type="ECO:0000256" key="1">
    <source>
        <dbReference type="ARBA" id="ARBA00001947"/>
    </source>
</evidence>
<reference evidence="7 8" key="1">
    <citation type="journal article" date="2014" name="Genome Announc.">
        <title>Draft Genome Sequence of Petroleum Oil-Degrading Marine Bacterium Pseudomonas taeanensis Strain MS-3, Isolated from a Crude Oil-Contaminated Seashore.</title>
        <authorList>
            <person name="Lee S.Y."/>
            <person name="Kim S.H."/>
            <person name="Lee D.G."/>
            <person name="Shin S."/>
            <person name="Yun S.H."/>
            <person name="Choi C.W."/>
            <person name="Chung Y.H."/>
            <person name="Choi J.S."/>
            <person name="Kahng H.Y."/>
            <person name="Kim S.I."/>
        </authorList>
    </citation>
    <scope>NUCLEOTIDE SEQUENCE [LARGE SCALE GENOMIC DNA]</scope>
    <source>
        <strain evidence="7 8">MS-3</strain>
    </source>
</reference>
<dbReference type="SUPFAM" id="SSF102215">
    <property type="entry name" value="Creatininase"/>
    <property type="match status" value="1"/>
</dbReference>
<evidence type="ECO:0000256" key="4">
    <source>
        <dbReference type="ARBA" id="ARBA00022833"/>
    </source>
</evidence>
<comment type="similarity">
    <text evidence="5">Belongs to the creatininase superfamily.</text>
</comment>
<dbReference type="EC" id="3.5.2.10" evidence="6"/>
<keyword evidence="4" id="KW-0862">Zinc</keyword>
<dbReference type="GO" id="GO:0047789">
    <property type="term" value="F:creatininase activity"/>
    <property type="evidence" value="ECO:0007669"/>
    <property type="project" value="UniProtKB-UniRule"/>
</dbReference>
<dbReference type="GO" id="GO:0016811">
    <property type="term" value="F:hydrolase activity, acting on carbon-nitrogen (but not peptide) bonds, in linear amides"/>
    <property type="evidence" value="ECO:0007669"/>
    <property type="project" value="TreeGrafter"/>
</dbReference>
<accession>A0A0A1YFD0</accession>
<dbReference type="PANTHER" id="PTHR35005">
    <property type="entry name" value="3-DEHYDRO-SCYLLO-INOSOSE HYDROLASE"/>
    <property type="match status" value="1"/>
</dbReference>
<evidence type="ECO:0000313" key="7">
    <source>
        <dbReference type="EMBL" id="KFX68605.1"/>
    </source>
</evidence>
<keyword evidence="8" id="KW-1185">Reference proteome</keyword>
<keyword evidence="3" id="KW-0378">Hydrolase</keyword>
<dbReference type="InterPro" id="IPR003785">
    <property type="entry name" value="Creatininase/forma_Hydrolase"/>
</dbReference>
<name>A0A0A1YFD0_9PSED</name>
<dbReference type="Gene3D" id="3.40.50.10310">
    <property type="entry name" value="Creatininase"/>
    <property type="match status" value="1"/>
</dbReference>
<gene>
    <name evidence="7" type="ORF">TMS3_0118345</name>
</gene>
<comment type="cofactor">
    <cofactor evidence="1">
        <name>Zn(2+)</name>
        <dbReference type="ChEBI" id="CHEBI:29105"/>
    </cofactor>
</comment>
<evidence type="ECO:0000256" key="3">
    <source>
        <dbReference type="ARBA" id="ARBA00022801"/>
    </source>
</evidence>
<dbReference type="PANTHER" id="PTHR35005:SF1">
    <property type="entry name" value="2-AMINO-5-FORMYLAMINO-6-RIBOSYLAMINOPYRIMIDIN-4(3H)-ONE 5'-MONOPHOSPHATE DEFORMYLASE"/>
    <property type="match status" value="1"/>
</dbReference>
<sequence length="256" mass="28099">MNNFRMDNISWIDYERRVQSGAVVFLPIGATEQHGPHLPLGTDALLASAISEDVAKAIDGVVAPALSYGYKSQPKCGGGQHFCGTTSVDGATLIAMVRDAVREFHRHGVKRLVLVIGHYENQWFVTEGIELAMRDIGPGAELAVMRLEHWEFVKSQTLDKIFPDGFPGIALEHAAVIETSMMLHYHPQMVCLDQIPDHGPAEFPVYDMYPTRTEWVPATGVLSSALGSSADKGKLLVTDIISGIVQAVRFEFRLTP</sequence>
<dbReference type="AlphaFoldDB" id="A0A0A1YFD0"/>
<dbReference type="InterPro" id="IPR024087">
    <property type="entry name" value="Creatininase-like_sf"/>
</dbReference>
<dbReference type="Proteomes" id="UP000030063">
    <property type="component" value="Unassembled WGS sequence"/>
</dbReference>
<evidence type="ECO:0000313" key="8">
    <source>
        <dbReference type="Proteomes" id="UP000030063"/>
    </source>
</evidence>
<organism evidence="7 8">
    <name type="scientific">Pseudomonas taeanensis MS-3</name>
    <dbReference type="NCBI Taxonomy" id="1395571"/>
    <lineage>
        <taxon>Bacteria</taxon>
        <taxon>Pseudomonadati</taxon>
        <taxon>Pseudomonadota</taxon>
        <taxon>Gammaproteobacteria</taxon>
        <taxon>Pseudomonadales</taxon>
        <taxon>Pseudomonadaceae</taxon>
        <taxon>Pseudomonas</taxon>
    </lineage>
</organism>
<dbReference type="STRING" id="1395571.TMS3_0118345"/>
<dbReference type="RefSeq" id="WP_025166654.1">
    <property type="nucleotide sequence ID" value="NZ_AWSQ01000005.1"/>
</dbReference>
<dbReference type="EMBL" id="AWSQ01000005">
    <property type="protein sequence ID" value="KFX68605.1"/>
    <property type="molecule type" value="Genomic_DNA"/>
</dbReference>
<dbReference type="GO" id="GO:0009231">
    <property type="term" value="P:riboflavin biosynthetic process"/>
    <property type="evidence" value="ECO:0007669"/>
    <property type="project" value="TreeGrafter"/>
</dbReference>
<dbReference type="NCBIfam" id="TIGR04448">
    <property type="entry name" value="creatininase"/>
    <property type="match status" value="1"/>
</dbReference>
<dbReference type="GO" id="GO:0006602">
    <property type="term" value="P:creatinine catabolic process"/>
    <property type="evidence" value="ECO:0007669"/>
    <property type="project" value="InterPro"/>
</dbReference>
<evidence type="ECO:0000256" key="2">
    <source>
        <dbReference type="ARBA" id="ARBA00022723"/>
    </source>
</evidence>
<dbReference type="GO" id="GO:0046872">
    <property type="term" value="F:metal ion binding"/>
    <property type="evidence" value="ECO:0007669"/>
    <property type="project" value="UniProtKB-KW"/>
</dbReference>
<dbReference type="InterPro" id="IPR031034">
    <property type="entry name" value="Creatininase"/>
</dbReference>
<comment type="caution">
    <text evidence="7">The sequence shown here is derived from an EMBL/GenBank/DDBJ whole genome shotgun (WGS) entry which is preliminary data.</text>
</comment>
<evidence type="ECO:0000256" key="5">
    <source>
        <dbReference type="ARBA" id="ARBA00024029"/>
    </source>
</evidence>
<dbReference type="OrthoDB" id="9801445at2"/>
<dbReference type="eggNOG" id="COG1402">
    <property type="taxonomic scope" value="Bacteria"/>
</dbReference>
<dbReference type="Pfam" id="PF02633">
    <property type="entry name" value="Creatininase"/>
    <property type="match status" value="1"/>
</dbReference>
<protein>
    <recommendedName>
        <fullName evidence="6">Creatininase</fullName>
        <ecNumber evidence="6">3.5.2.10</ecNumber>
    </recommendedName>
</protein>
<proteinExistence type="inferred from homology"/>